<dbReference type="EMBL" id="JAKWFO010000005">
    <property type="protein sequence ID" value="KAI9636941.1"/>
    <property type="molecule type" value="Genomic_DNA"/>
</dbReference>
<keyword evidence="4 10" id="KW-0328">Glycosyltransferase</keyword>
<name>A0AA38HDT7_9TREE</name>
<evidence type="ECO:0000256" key="11">
    <source>
        <dbReference type="SAM" id="MobiDB-lite"/>
    </source>
</evidence>
<accession>A0AA38HDT7</accession>
<keyword evidence="5" id="KW-0808">Transferase</keyword>
<comment type="subcellular location">
    <subcellularLocation>
        <location evidence="1 10">Endoplasmic reticulum membrane</location>
        <topology evidence="1 10">Multi-pass membrane protein</topology>
    </subcellularLocation>
</comment>
<keyword evidence="6 10" id="KW-0812">Transmembrane</keyword>
<dbReference type="RefSeq" id="XP_052946718.1">
    <property type="nucleotide sequence ID" value="XM_053087193.1"/>
</dbReference>
<feature type="transmembrane region" description="Helical" evidence="10">
    <location>
        <begin position="386"/>
        <end position="405"/>
    </location>
</feature>
<feature type="transmembrane region" description="Helical" evidence="10">
    <location>
        <begin position="456"/>
        <end position="477"/>
    </location>
</feature>
<proteinExistence type="inferred from homology"/>
<evidence type="ECO:0000256" key="2">
    <source>
        <dbReference type="ARBA" id="ARBA00004922"/>
    </source>
</evidence>
<dbReference type="InterPro" id="IPR005599">
    <property type="entry name" value="GPI_mannosylTrfase"/>
</dbReference>
<feature type="region of interest" description="Disordered" evidence="11">
    <location>
        <begin position="1"/>
        <end position="39"/>
    </location>
</feature>
<reference evidence="12" key="1">
    <citation type="journal article" date="2022" name="G3 (Bethesda)">
        <title>High quality genome of the basidiomycete yeast Dioszegia hungarica PDD-24b-2 isolated from cloud water.</title>
        <authorList>
            <person name="Jarrige D."/>
            <person name="Haridas S."/>
            <person name="Bleykasten-Grosshans C."/>
            <person name="Joly M."/>
            <person name="Nadalig T."/>
            <person name="Sancelme M."/>
            <person name="Vuilleumier S."/>
            <person name="Grigoriev I.V."/>
            <person name="Amato P."/>
            <person name="Bringel F."/>
        </authorList>
    </citation>
    <scope>NUCLEOTIDE SEQUENCE</scope>
    <source>
        <strain evidence="12">PDD-24b-2</strain>
    </source>
</reference>
<feature type="transmembrane region" description="Helical" evidence="10">
    <location>
        <begin position="281"/>
        <end position="301"/>
    </location>
</feature>
<evidence type="ECO:0000256" key="10">
    <source>
        <dbReference type="RuleBase" id="RU363075"/>
    </source>
</evidence>
<dbReference type="Proteomes" id="UP001164286">
    <property type="component" value="Unassembled WGS sequence"/>
</dbReference>
<evidence type="ECO:0000256" key="5">
    <source>
        <dbReference type="ARBA" id="ARBA00022679"/>
    </source>
</evidence>
<evidence type="ECO:0000256" key="6">
    <source>
        <dbReference type="ARBA" id="ARBA00022692"/>
    </source>
</evidence>
<dbReference type="Pfam" id="PF03901">
    <property type="entry name" value="Glyco_transf_22"/>
    <property type="match status" value="1"/>
</dbReference>
<dbReference type="GeneID" id="77726394"/>
<feature type="transmembrane region" description="Helical" evidence="10">
    <location>
        <begin position="417"/>
        <end position="436"/>
    </location>
</feature>
<evidence type="ECO:0000256" key="8">
    <source>
        <dbReference type="ARBA" id="ARBA00022989"/>
    </source>
</evidence>
<dbReference type="GO" id="GO:0000026">
    <property type="term" value="F:alpha-1,2-mannosyltransferase activity"/>
    <property type="evidence" value="ECO:0007669"/>
    <property type="project" value="TreeGrafter"/>
</dbReference>
<organism evidence="12 13">
    <name type="scientific">Dioszegia hungarica</name>
    <dbReference type="NCBI Taxonomy" id="4972"/>
    <lineage>
        <taxon>Eukaryota</taxon>
        <taxon>Fungi</taxon>
        <taxon>Dikarya</taxon>
        <taxon>Basidiomycota</taxon>
        <taxon>Agaricomycotina</taxon>
        <taxon>Tremellomycetes</taxon>
        <taxon>Tremellales</taxon>
        <taxon>Bulleribasidiaceae</taxon>
        <taxon>Dioszegia</taxon>
    </lineage>
</organism>
<evidence type="ECO:0000256" key="9">
    <source>
        <dbReference type="ARBA" id="ARBA00023136"/>
    </source>
</evidence>
<keyword evidence="9 10" id="KW-0472">Membrane</keyword>
<keyword evidence="13" id="KW-1185">Reference proteome</keyword>
<comment type="pathway">
    <text evidence="2">Protein modification; protein glycosylation.</text>
</comment>
<feature type="transmembrane region" description="Helical" evidence="10">
    <location>
        <begin position="149"/>
        <end position="169"/>
    </location>
</feature>
<dbReference type="PANTHER" id="PTHR22760">
    <property type="entry name" value="GLYCOSYLTRANSFERASE"/>
    <property type="match status" value="1"/>
</dbReference>
<comment type="caution">
    <text evidence="12">The sequence shown here is derived from an EMBL/GenBank/DDBJ whole genome shotgun (WGS) entry which is preliminary data.</text>
</comment>
<evidence type="ECO:0000256" key="7">
    <source>
        <dbReference type="ARBA" id="ARBA00022824"/>
    </source>
</evidence>
<evidence type="ECO:0000256" key="4">
    <source>
        <dbReference type="ARBA" id="ARBA00022676"/>
    </source>
</evidence>
<dbReference type="GO" id="GO:0005789">
    <property type="term" value="C:endoplasmic reticulum membrane"/>
    <property type="evidence" value="ECO:0007669"/>
    <property type="project" value="UniProtKB-SubCell"/>
</dbReference>
<sequence>MATLPGTESVRFRYPTTGPNARVPKVPEPPKKDQFGSMAPQGWKRRHQGLLQDQVGRQNRGPLVPSLSVAFRMLWLIRSLGAMYSIISDCDEVFNFWEPLHYFHHNTGFQTWELSPQFAVRGWAYLLLHWPFARVIPRMLGLTKRGEFLALRMFLAAFSSFCEAKFYRAVVDTVNERVGRYLLFGMLFSAGMFGSAVAFLPSTFTMYTTLLALSYGFHPATSTDTGRSRAVKATVWTAAGAIIGWPFSAALGIPFVIEQLFLTGGEIATGGARESLRAKRFGTMTWAVALGATITIPVYLIDSWAYGRSTLPTLNILTYNLFSKGGPNLYGTSPWYYYLANLFLNFNFFLPLALISLPALLVTYLYDNRRLGKRQQKPAPGETSPYTLLVMRLLPFYIWLGIMSAQPHKEERFFFPAYPLLCFNAAVAVFLVKGWVETYFIHLTKSPYRASKSALFSNISLFLVLFPGVLSLGRIWATYNFYHAPLDLAFHFQSKSLPSVLGSQGYVPQMPPKGYQPGPGEIVKPHWDYSALLDLEPRVRLCYAGEWYRYPGSYLVPDGVDVNLIRTEFDGMMPRPWEPSAEAEGVWPREETRTVRLGRFNGENKASQEPGTFVEAEQCDYLVALQAPSQTYTKLEPDWVSDPAWDVEICLPFLDGPSSAWWSRLVDLPFVGGLQVGREWGKYCLLKRKSGPYA</sequence>
<comment type="similarity">
    <text evidence="3 10">Belongs to the glycosyltransferase 22 family.</text>
</comment>
<keyword evidence="8 10" id="KW-1133">Transmembrane helix</keyword>
<dbReference type="PANTHER" id="PTHR22760:SF2">
    <property type="entry name" value="ALPHA-1,2-MANNOSYLTRANSFERASE ALG9"/>
    <property type="match status" value="1"/>
</dbReference>
<keyword evidence="7 10" id="KW-0256">Endoplasmic reticulum</keyword>
<protein>
    <recommendedName>
        <fullName evidence="10">Mannosyltransferase</fullName>
        <ecNumber evidence="10">2.4.1.-</ecNumber>
    </recommendedName>
</protein>
<feature type="transmembrane region" description="Helical" evidence="10">
    <location>
        <begin position="181"/>
        <end position="200"/>
    </location>
</feature>
<gene>
    <name evidence="12" type="ORF">MKK02DRAFT_26447</name>
</gene>
<evidence type="ECO:0000256" key="3">
    <source>
        <dbReference type="ARBA" id="ARBA00007063"/>
    </source>
</evidence>
<dbReference type="GO" id="GO:0006487">
    <property type="term" value="P:protein N-linked glycosylation"/>
    <property type="evidence" value="ECO:0007669"/>
    <property type="project" value="TreeGrafter"/>
</dbReference>
<dbReference type="EC" id="2.4.1.-" evidence="10"/>
<evidence type="ECO:0000256" key="1">
    <source>
        <dbReference type="ARBA" id="ARBA00004477"/>
    </source>
</evidence>
<feature type="transmembrane region" description="Helical" evidence="10">
    <location>
        <begin position="335"/>
        <end position="366"/>
    </location>
</feature>
<evidence type="ECO:0000313" key="12">
    <source>
        <dbReference type="EMBL" id="KAI9636941.1"/>
    </source>
</evidence>
<evidence type="ECO:0000313" key="13">
    <source>
        <dbReference type="Proteomes" id="UP001164286"/>
    </source>
</evidence>
<dbReference type="AlphaFoldDB" id="A0AA38HDT7"/>